<name>A0A9P6MN09_9FUNG</name>
<protein>
    <recommendedName>
        <fullName evidence="3">MIR domain-containing protein</fullName>
    </recommendedName>
</protein>
<dbReference type="Gene3D" id="2.80.10.50">
    <property type="match status" value="1"/>
</dbReference>
<evidence type="ECO:0000259" key="3">
    <source>
        <dbReference type="PROSITE" id="PS50919"/>
    </source>
</evidence>
<evidence type="ECO:0000313" key="5">
    <source>
        <dbReference type="Proteomes" id="UP000703661"/>
    </source>
</evidence>
<dbReference type="PANTHER" id="PTHR46809">
    <property type="entry name" value="STROMAL CELL-DERIVED FACTOR 2-LIKE PROTEIN"/>
    <property type="match status" value="1"/>
</dbReference>
<evidence type="ECO:0000256" key="1">
    <source>
        <dbReference type="ARBA" id="ARBA00022729"/>
    </source>
</evidence>
<sequence length="277" mass="31492">MKTEHSQLFQQFRSTVDGKITTIEAQHDDATGTDFVLWQHVQRSFPNVRIVRDGNTDIQFMMDSKFEDLTPLRIEYYPGVVLDVVMKEVYSSTSPFPVYTSHDGDGYIRYGSMVLLQHSRSGSYLSTSSSHYQMGSGQRVVFCSQAVERGQEEWWQVLGHDRDGEHGRKIPYGSRIRLFNVVHRHWLCCNSQNNSPSSCLKEVSGSGGQDSSDSRAEWTVKLVSGAASYWQVRSIVSIYHENSANYICSYETRFGKDIEVGCGSGTGEYIRWKAYLD</sequence>
<comment type="caution">
    <text evidence="4">The sequence shown here is derived from an EMBL/GenBank/DDBJ whole genome shotgun (WGS) entry which is preliminary data.</text>
</comment>
<keyword evidence="5" id="KW-1185">Reference proteome</keyword>
<evidence type="ECO:0000256" key="2">
    <source>
        <dbReference type="ARBA" id="ARBA00022737"/>
    </source>
</evidence>
<dbReference type="AlphaFoldDB" id="A0A9P6MN09"/>
<organism evidence="4 5">
    <name type="scientific">Entomortierella chlamydospora</name>
    <dbReference type="NCBI Taxonomy" id="101097"/>
    <lineage>
        <taxon>Eukaryota</taxon>
        <taxon>Fungi</taxon>
        <taxon>Fungi incertae sedis</taxon>
        <taxon>Mucoromycota</taxon>
        <taxon>Mortierellomycotina</taxon>
        <taxon>Mortierellomycetes</taxon>
        <taxon>Mortierellales</taxon>
        <taxon>Mortierellaceae</taxon>
        <taxon>Entomortierella</taxon>
    </lineage>
</organism>
<gene>
    <name evidence="4" type="ORF">BGZ80_003998</name>
</gene>
<proteinExistence type="predicted"/>
<reference evidence="4" key="1">
    <citation type="journal article" date="2020" name="Fungal Divers.">
        <title>Resolving the Mortierellaceae phylogeny through synthesis of multi-gene phylogenetics and phylogenomics.</title>
        <authorList>
            <person name="Vandepol N."/>
            <person name="Liber J."/>
            <person name="Desiro A."/>
            <person name="Na H."/>
            <person name="Kennedy M."/>
            <person name="Barry K."/>
            <person name="Grigoriev I.V."/>
            <person name="Miller A.N."/>
            <person name="O'Donnell K."/>
            <person name="Stajich J.E."/>
            <person name="Bonito G."/>
        </authorList>
    </citation>
    <scope>NUCLEOTIDE SEQUENCE</scope>
    <source>
        <strain evidence="4">NRRL 2769</strain>
    </source>
</reference>
<dbReference type="SMART" id="SM00472">
    <property type="entry name" value="MIR"/>
    <property type="match status" value="2"/>
</dbReference>
<keyword evidence="1" id="KW-0732">Signal</keyword>
<dbReference type="OrthoDB" id="2448945at2759"/>
<evidence type="ECO:0000313" key="4">
    <source>
        <dbReference type="EMBL" id="KAG0007978.1"/>
    </source>
</evidence>
<dbReference type="PANTHER" id="PTHR46809:SF2">
    <property type="entry name" value="GH21273P"/>
    <property type="match status" value="1"/>
</dbReference>
<dbReference type="InterPro" id="IPR036300">
    <property type="entry name" value="MIR_dom_sf"/>
</dbReference>
<dbReference type="InterPro" id="IPR016093">
    <property type="entry name" value="MIR_motif"/>
</dbReference>
<dbReference type="SUPFAM" id="SSF82109">
    <property type="entry name" value="MIR domain"/>
    <property type="match status" value="1"/>
</dbReference>
<feature type="domain" description="MIR" evidence="3">
    <location>
        <begin position="167"/>
        <end position="223"/>
    </location>
</feature>
<keyword evidence="2" id="KW-0677">Repeat</keyword>
<accession>A0A9P6MN09</accession>
<dbReference type="Proteomes" id="UP000703661">
    <property type="component" value="Unassembled WGS sequence"/>
</dbReference>
<dbReference type="EMBL" id="JAAAID010002094">
    <property type="protein sequence ID" value="KAG0007978.1"/>
    <property type="molecule type" value="Genomic_DNA"/>
</dbReference>
<feature type="domain" description="MIR" evidence="3">
    <location>
        <begin position="105"/>
        <end position="160"/>
    </location>
</feature>
<dbReference type="PROSITE" id="PS50919">
    <property type="entry name" value="MIR"/>
    <property type="match status" value="2"/>
</dbReference>